<dbReference type="Gene3D" id="3.40.50.300">
    <property type="entry name" value="P-loop containing nucleotide triphosphate hydrolases"/>
    <property type="match status" value="1"/>
</dbReference>
<dbReference type="PROSITE" id="PS01331">
    <property type="entry name" value="THYMIDYLATE_KINASE"/>
    <property type="match status" value="1"/>
</dbReference>
<keyword evidence="3 8" id="KW-0545">Nucleotide biosynthesis</keyword>
<keyword evidence="2 8" id="KW-0808">Transferase</keyword>
<feature type="domain" description="Thymidylate kinase-like" evidence="9">
    <location>
        <begin position="8"/>
        <end position="186"/>
    </location>
</feature>
<dbReference type="GO" id="GO:0005737">
    <property type="term" value="C:cytoplasm"/>
    <property type="evidence" value="ECO:0007669"/>
    <property type="project" value="TreeGrafter"/>
</dbReference>
<keyword evidence="5 8" id="KW-0418">Kinase</keyword>
<dbReference type="GO" id="GO:0005524">
    <property type="term" value="F:ATP binding"/>
    <property type="evidence" value="ECO:0007669"/>
    <property type="project" value="UniProtKB-UniRule"/>
</dbReference>
<evidence type="ECO:0000256" key="7">
    <source>
        <dbReference type="ARBA" id="ARBA00048743"/>
    </source>
</evidence>
<evidence type="ECO:0000313" key="10">
    <source>
        <dbReference type="EMBL" id="AGA66330.1"/>
    </source>
</evidence>
<evidence type="ECO:0000256" key="2">
    <source>
        <dbReference type="ARBA" id="ARBA00022679"/>
    </source>
</evidence>
<evidence type="ECO:0000259" key="9">
    <source>
        <dbReference type="Pfam" id="PF02223"/>
    </source>
</evidence>
<dbReference type="Proteomes" id="UP000010793">
    <property type="component" value="Chromosome"/>
</dbReference>
<proteinExistence type="inferred from homology"/>
<protein>
    <recommendedName>
        <fullName evidence="8">Thymidylate kinase</fullName>
        <ecNumber evidence="8">2.7.4.9</ecNumber>
    </recommendedName>
    <alternativeName>
        <fullName evidence="8">dTMP kinase</fullName>
    </alternativeName>
</protein>
<dbReference type="InterPro" id="IPR039430">
    <property type="entry name" value="Thymidylate_kin-like_dom"/>
</dbReference>
<comment type="similarity">
    <text evidence="1 8">Belongs to the thymidylate kinase family.</text>
</comment>
<dbReference type="PANTHER" id="PTHR10344:SF4">
    <property type="entry name" value="UMP-CMP KINASE 2, MITOCHONDRIAL"/>
    <property type="match status" value="1"/>
</dbReference>
<dbReference type="Pfam" id="PF02223">
    <property type="entry name" value="Thymidylate_kin"/>
    <property type="match status" value="1"/>
</dbReference>
<accession>A0A3B6VKD9</accession>
<dbReference type="InterPro" id="IPR018094">
    <property type="entry name" value="Thymidylate_kinase"/>
</dbReference>
<evidence type="ECO:0000256" key="1">
    <source>
        <dbReference type="ARBA" id="ARBA00009776"/>
    </source>
</evidence>
<dbReference type="RefSeq" id="WP_013244884.1">
    <property type="nucleotide sequence ID" value="NC_019908.1"/>
</dbReference>
<comment type="function">
    <text evidence="8">Phosphorylation of dTMP to form dTDP in both de novo and salvage pathways of dTTP synthesis.</text>
</comment>
<feature type="binding site" evidence="8">
    <location>
        <begin position="10"/>
        <end position="17"/>
    </location>
    <ligand>
        <name>ATP</name>
        <dbReference type="ChEBI" id="CHEBI:30616"/>
    </ligand>
</feature>
<dbReference type="GO" id="GO:0006235">
    <property type="term" value="P:dTTP biosynthetic process"/>
    <property type="evidence" value="ECO:0007669"/>
    <property type="project" value="UniProtKB-UniRule"/>
</dbReference>
<name>A0A3B6VKD9_BRAPL</name>
<dbReference type="EMBL" id="CP002873">
    <property type="protein sequence ID" value="AGA66330.1"/>
    <property type="molecule type" value="Genomic_DNA"/>
</dbReference>
<evidence type="ECO:0000256" key="5">
    <source>
        <dbReference type="ARBA" id="ARBA00022777"/>
    </source>
</evidence>
<dbReference type="EC" id="2.7.4.9" evidence="8"/>
<dbReference type="GO" id="GO:0006233">
    <property type="term" value="P:dTDP biosynthetic process"/>
    <property type="evidence" value="ECO:0007669"/>
    <property type="project" value="InterPro"/>
</dbReference>
<dbReference type="GO" id="GO:0006227">
    <property type="term" value="P:dUDP biosynthetic process"/>
    <property type="evidence" value="ECO:0007669"/>
    <property type="project" value="TreeGrafter"/>
</dbReference>
<dbReference type="GeneID" id="56440513"/>
<evidence type="ECO:0000256" key="8">
    <source>
        <dbReference type="HAMAP-Rule" id="MF_00165"/>
    </source>
</evidence>
<comment type="catalytic activity">
    <reaction evidence="7 8">
        <text>dTMP + ATP = dTDP + ADP</text>
        <dbReference type="Rhea" id="RHEA:13517"/>
        <dbReference type="ChEBI" id="CHEBI:30616"/>
        <dbReference type="ChEBI" id="CHEBI:58369"/>
        <dbReference type="ChEBI" id="CHEBI:63528"/>
        <dbReference type="ChEBI" id="CHEBI:456216"/>
        <dbReference type="EC" id="2.7.4.9"/>
    </reaction>
</comment>
<dbReference type="InterPro" id="IPR027417">
    <property type="entry name" value="P-loop_NTPase"/>
</dbReference>
<dbReference type="SUPFAM" id="SSF52540">
    <property type="entry name" value="P-loop containing nucleoside triphosphate hydrolases"/>
    <property type="match status" value="1"/>
</dbReference>
<dbReference type="GO" id="GO:0004798">
    <property type="term" value="F:dTMP kinase activity"/>
    <property type="evidence" value="ECO:0007669"/>
    <property type="project" value="UniProtKB-UniRule"/>
</dbReference>
<dbReference type="AlphaFoldDB" id="A0A3B6VKD9"/>
<evidence type="ECO:0000256" key="6">
    <source>
        <dbReference type="ARBA" id="ARBA00022840"/>
    </source>
</evidence>
<dbReference type="KEGG" id="bpip:BPP43_05390"/>
<dbReference type="CDD" id="cd01672">
    <property type="entry name" value="TMPK"/>
    <property type="match status" value="1"/>
</dbReference>
<sequence length="203" mass="23538">MKGKLIVIEGIDGSGKSTIAKKLAETLNKNNIETIYTFEPTNAYYGAKLRDTMLSKDMDLDRELELFVDDRKEHIRLMIKPSLEEGKTVVLDRYMYSSIAYQGAKGIDIEKIKNMHESFILIPDIVFIFHLPVEKSLNRIMEKRGFIDRFENEEYLKKVDSIFSSFNEPFIYHINADKSIDDINKELIEILKQSKILAPNPLQ</sequence>
<keyword evidence="11" id="KW-1185">Reference proteome</keyword>
<gene>
    <name evidence="8" type="primary">tmk</name>
    <name evidence="10" type="ORF">BPP43_05390</name>
</gene>
<organism evidence="10 11">
    <name type="scientific">Brachyspira pilosicoli P43/6/78</name>
    <dbReference type="NCBI Taxonomy" id="1042417"/>
    <lineage>
        <taxon>Bacteria</taxon>
        <taxon>Pseudomonadati</taxon>
        <taxon>Spirochaetota</taxon>
        <taxon>Spirochaetia</taxon>
        <taxon>Brachyspirales</taxon>
        <taxon>Brachyspiraceae</taxon>
        <taxon>Brachyspira</taxon>
    </lineage>
</organism>
<dbReference type="NCBIfam" id="TIGR00041">
    <property type="entry name" value="DTMP_kinase"/>
    <property type="match status" value="1"/>
</dbReference>
<keyword evidence="6 8" id="KW-0067">ATP-binding</keyword>
<evidence type="ECO:0000256" key="4">
    <source>
        <dbReference type="ARBA" id="ARBA00022741"/>
    </source>
</evidence>
<dbReference type="InterPro" id="IPR018095">
    <property type="entry name" value="Thymidylate_kin_CS"/>
</dbReference>
<reference evidence="10 11" key="1">
    <citation type="journal article" date="2013" name="Genome Announc.">
        <title>Complete Genome Sequence of the Porcine Strain Brachyspira pilosicoli P43/6/78(T.).</title>
        <authorList>
            <person name="Lin C."/>
            <person name="den Bakker H.C."/>
            <person name="Suzuki H."/>
            <person name="Lefebure T."/>
            <person name="Ponnala L."/>
            <person name="Sun Q."/>
            <person name="Stanhope M.J."/>
            <person name="Wiedmann M."/>
            <person name="Duhamel G.E."/>
        </authorList>
    </citation>
    <scope>NUCLEOTIDE SEQUENCE [LARGE SCALE GENOMIC DNA]</scope>
    <source>
        <strain evidence="10 11">P43/6/78</strain>
    </source>
</reference>
<keyword evidence="4 8" id="KW-0547">Nucleotide-binding</keyword>
<evidence type="ECO:0000313" key="11">
    <source>
        <dbReference type="Proteomes" id="UP000010793"/>
    </source>
</evidence>
<dbReference type="PANTHER" id="PTHR10344">
    <property type="entry name" value="THYMIDYLATE KINASE"/>
    <property type="match status" value="1"/>
</dbReference>
<dbReference type="HAMAP" id="MF_00165">
    <property type="entry name" value="Thymidylate_kinase"/>
    <property type="match status" value="1"/>
</dbReference>
<evidence type="ECO:0000256" key="3">
    <source>
        <dbReference type="ARBA" id="ARBA00022727"/>
    </source>
</evidence>